<proteinExistence type="predicted"/>
<dbReference type="Proteomes" id="UP000813018">
    <property type="component" value="Unassembled WGS sequence"/>
</dbReference>
<organism evidence="2 3">
    <name type="scientific">Pontibacter aydingkolensis</name>
    <dbReference type="NCBI Taxonomy" id="1911536"/>
    <lineage>
        <taxon>Bacteria</taxon>
        <taxon>Pseudomonadati</taxon>
        <taxon>Bacteroidota</taxon>
        <taxon>Cytophagia</taxon>
        <taxon>Cytophagales</taxon>
        <taxon>Hymenobacteraceae</taxon>
        <taxon>Pontibacter</taxon>
    </lineage>
</organism>
<dbReference type="Pfam" id="PF00144">
    <property type="entry name" value="Beta-lactamase"/>
    <property type="match status" value="1"/>
</dbReference>
<name>A0ABS7CSJ8_9BACT</name>
<dbReference type="PANTHER" id="PTHR46825:SF9">
    <property type="entry name" value="BETA-LACTAMASE-RELATED DOMAIN-CONTAINING PROTEIN"/>
    <property type="match status" value="1"/>
</dbReference>
<dbReference type="EMBL" id="JAHYXK010000004">
    <property type="protein sequence ID" value="MBW7466818.1"/>
    <property type="molecule type" value="Genomic_DNA"/>
</dbReference>
<reference evidence="2 3" key="1">
    <citation type="journal article" date="2016" name="Int. J. Syst. Evol. Microbiol.">
        <title>Pontibacter aydingkolensis sp. nov., isolated from soil of a salt lake.</title>
        <authorList>
            <person name="Osman G."/>
            <person name="Zhang T."/>
            <person name="Lou K."/>
            <person name="Gao Y."/>
            <person name="Chang W."/>
            <person name="Lin Q."/>
            <person name="Yang H.M."/>
            <person name="Huo X.D."/>
            <person name="Wang N."/>
        </authorList>
    </citation>
    <scope>NUCLEOTIDE SEQUENCE [LARGE SCALE GENOMIC DNA]</scope>
    <source>
        <strain evidence="2 3">KACC 19255</strain>
    </source>
</reference>
<dbReference type="RefSeq" id="WP_219876696.1">
    <property type="nucleotide sequence ID" value="NZ_JAHYXK010000004.1"/>
</dbReference>
<protein>
    <submittedName>
        <fullName evidence="2">Beta-lactamase family protein</fullName>
    </submittedName>
</protein>
<dbReference type="InterPro" id="IPR012338">
    <property type="entry name" value="Beta-lactam/transpept-like"/>
</dbReference>
<sequence>MAETLSQAVHAHLHTHYSDTNPGAAILVARAGEVLYENSIGLADLETGKRINLATNFRLASVSKQFTAMCVQLLQQQGLLTYEDKLQNYFPELAHLGNEISIKHLLCHTSGLPDYEAYVDDSRQEQVRDEEVLEIIAEQPHLLFEPGSQYRYSNTGYVLLALLVEKVSGLTYPEFLQQHILLPLGMANTMLYEAGKSIPNRAMGYTLSVTGEAIFSDQSTCSATKGDGCIYTSVQDFLKWHNGLEKHEAFQLDKTLPSINTLIEDNLNWHYGMGWFYSRRSNGSLEMYHTGNTCGFSNLVIRVPESQLLVVYFSNLADNPHLLTSFLDVLQRYPETSLDSDLVRRLLELTR</sequence>
<dbReference type="PANTHER" id="PTHR46825">
    <property type="entry name" value="D-ALANYL-D-ALANINE-CARBOXYPEPTIDASE/ENDOPEPTIDASE AMPH"/>
    <property type="match status" value="1"/>
</dbReference>
<comment type="caution">
    <text evidence="2">The sequence shown here is derived from an EMBL/GenBank/DDBJ whole genome shotgun (WGS) entry which is preliminary data.</text>
</comment>
<evidence type="ECO:0000313" key="3">
    <source>
        <dbReference type="Proteomes" id="UP000813018"/>
    </source>
</evidence>
<dbReference type="InterPro" id="IPR001466">
    <property type="entry name" value="Beta-lactam-related"/>
</dbReference>
<evidence type="ECO:0000313" key="2">
    <source>
        <dbReference type="EMBL" id="MBW7466818.1"/>
    </source>
</evidence>
<dbReference type="Gene3D" id="3.40.710.10">
    <property type="entry name" value="DD-peptidase/beta-lactamase superfamily"/>
    <property type="match status" value="1"/>
</dbReference>
<keyword evidence="3" id="KW-1185">Reference proteome</keyword>
<dbReference type="InterPro" id="IPR050491">
    <property type="entry name" value="AmpC-like"/>
</dbReference>
<gene>
    <name evidence="2" type="ORF">K0O23_07040</name>
</gene>
<accession>A0ABS7CSJ8</accession>
<evidence type="ECO:0000259" key="1">
    <source>
        <dbReference type="Pfam" id="PF00144"/>
    </source>
</evidence>
<dbReference type="SUPFAM" id="SSF56601">
    <property type="entry name" value="beta-lactamase/transpeptidase-like"/>
    <property type="match status" value="1"/>
</dbReference>
<feature type="domain" description="Beta-lactamase-related" evidence="1">
    <location>
        <begin position="21"/>
        <end position="319"/>
    </location>
</feature>